<dbReference type="EMBL" id="CP012333">
    <property type="protein sequence ID" value="AKU97641.1"/>
    <property type="molecule type" value="Genomic_DNA"/>
</dbReference>
<dbReference type="PANTHER" id="PTHR12289">
    <property type="entry name" value="METAXIN RELATED"/>
    <property type="match status" value="1"/>
</dbReference>
<gene>
    <name evidence="2" type="ORF">AKJ09_04305</name>
</gene>
<dbReference type="InterPro" id="IPR036282">
    <property type="entry name" value="Glutathione-S-Trfase_C_sf"/>
</dbReference>
<dbReference type="KEGG" id="llu:AKJ09_04305"/>
<organism evidence="2 3">
    <name type="scientific">Labilithrix luteola</name>
    <dbReference type="NCBI Taxonomy" id="1391654"/>
    <lineage>
        <taxon>Bacteria</taxon>
        <taxon>Pseudomonadati</taxon>
        <taxon>Myxococcota</taxon>
        <taxon>Polyangia</taxon>
        <taxon>Polyangiales</taxon>
        <taxon>Labilitrichaceae</taxon>
        <taxon>Labilithrix</taxon>
    </lineage>
</organism>
<dbReference type="Gene3D" id="3.40.30.10">
    <property type="entry name" value="Glutaredoxin"/>
    <property type="match status" value="1"/>
</dbReference>
<dbReference type="InterPro" id="IPR033468">
    <property type="entry name" value="Metaxin_GST"/>
</dbReference>
<evidence type="ECO:0000313" key="2">
    <source>
        <dbReference type="EMBL" id="AKU97641.1"/>
    </source>
</evidence>
<keyword evidence="3" id="KW-1185">Reference proteome</keyword>
<dbReference type="SUPFAM" id="SSF52833">
    <property type="entry name" value="Thioredoxin-like"/>
    <property type="match status" value="1"/>
</dbReference>
<dbReference type="STRING" id="1391654.AKJ09_04305"/>
<accession>A0A0K1PW67</accession>
<dbReference type="Pfam" id="PF17171">
    <property type="entry name" value="GST_C_6"/>
    <property type="match status" value="1"/>
</dbReference>
<sequence length="248" mass="28302">MARVWLDLPCAPSQEVVVPTLYSYPDLFGVADNNPFGLKVFAFMRLCGVAFEQRHVLDTSNAPRGQLPYLVDGGRTIGDSDAIIAHLKLEYGLEIDSKLSARDVDLDCMARRTLEDLYWSMSYSRWQDDRYWSSFRGALLSTHPDISAETLEAAREYNRKRYYYQGIGRYSPDRVYERGVEDLRAIASLVGDEGFVFGPSPTTLDASIYGFVANIYYYDIDTPLRQYVMSRPNLVRHTRAIHALVQPK</sequence>
<dbReference type="Gene3D" id="1.20.1050.10">
    <property type="match status" value="1"/>
</dbReference>
<protein>
    <recommendedName>
        <fullName evidence="1">GST N-terminal domain-containing protein</fullName>
    </recommendedName>
</protein>
<evidence type="ECO:0000313" key="3">
    <source>
        <dbReference type="Proteomes" id="UP000064967"/>
    </source>
</evidence>
<dbReference type="Proteomes" id="UP000064967">
    <property type="component" value="Chromosome"/>
</dbReference>
<dbReference type="AlphaFoldDB" id="A0A0K1PW67"/>
<proteinExistence type="predicted"/>
<feature type="domain" description="GST N-terminal" evidence="1">
    <location>
        <begin position="1"/>
        <end position="95"/>
    </location>
</feature>
<dbReference type="InterPro" id="IPR012336">
    <property type="entry name" value="Thioredoxin-like_fold"/>
</dbReference>
<evidence type="ECO:0000259" key="1">
    <source>
        <dbReference type="PROSITE" id="PS50404"/>
    </source>
</evidence>
<dbReference type="SFLD" id="SFLDG01180">
    <property type="entry name" value="SUF1"/>
    <property type="match status" value="1"/>
</dbReference>
<dbReference type="InterPro" id="IPR040079">
    <property type="entry name" value="Glutathione_S-Trfase"/>
</dbReference>
<dbReference type="InterPro" id="IPR036249">
    <property type="entry name" value="Thioredoxin-like_sf"/>
</dbReference>
<reference evidence="2 3" key="1">
    <citation type="submission" date="2015-08" db="EMBL/GenBank/DDBJ databases">
        <authorList>
            <person name="Babu N.S."/>
            <person name="Beckwith C.J."/>
            <person name="Beseler K.G."/>
            <person name="Brison A."/>
            <person name="Carone J.V."/>
            <person name="Caskin T.P."/>
            <person name="Diamond M."/>
            <person name="Durham M.E."/>
            <person name="Foxe J.M."/>
            <person name="Go M."/>
            <person name="Henderson B.A."/>
            <person name="Jones I.B."/>
            <person name="McGettigan J.A."/>
            <person name="Micheletti S.J."/>
            <person name="Nasrallah M.E."/>
            <person name="Ortiz D."/>
            <person name="Piller C.R."/>
            <person name="Privatt S.R."/>
            <person name="Schneider S.L."/>
            <person name="Sharp S."/>
            <person name="Smith T.C."/>
            <person name="Stanton J.D."/>
            <person name="Ullery H.E."/>
            <person name="Wilson R.J."/>
            <person name="Serrano M.G."/>
            <person name="Buck G."/>
            <person name="Lee V."/>
            <person name="Wang Y."/>
            <person name="Carvalho R."/>
            <person name="Voegtly L."/>
            <person name="Shi R."/>
            <person name="Duckworth R."/>
            <person name="Johnson A."/>
            <person name="Loviza R."/>
            <person name="Walstead R."/>
            <person name="Shah Z."/>
            <person name="Kiflezghi M."/>
            <person name="Wade K."/>
            <person name="Ball S.L."/>
            <person name="Bradley K.W."/>
            <person name="Asai D.J."/>
            <person name="Bowman C.A."/>
            <person name="Russell D.A."/>
            <person name="Pope W.H."/>
            <person name="Jacobs-Sera D."/>
            <person name="Hendrix R.W."/>
            <person name="Hatfull G.F."/>
        </authorList>
    </citation>
    <scope>NUCLEOTIDE SEQUENCE [LARGE SCALE GENOMIC DNA]</scope>
    <source>
        <strain evidence="2 3">DSM 27648</strain>
    </source>
</reference>
<dbReference type="InterPro" id="IPR026928">
    <property type="entry name" value="FAX/IsoI-like"/>
</dbReference>
<dbReference type="PANTHER" id="PTHR12289:SF41">
    <property type="entry name" value="FAILED AXON CONNECTIONS-RELATED"/>
    <property type="match status" value="1"/>
</dbReference>
<dbReference type="SFLD" id="SFLDS00019">
    <property type="entry name" value="Glutathione_Transferase_(cytos"/>
    <property type="match status" value="1"/>
</dbReference>
<dbReference type="CDD" id="cd03193">
    <property type="entry name" value="GST_C_Metaxin"/>
    <property type="match status" value="1"/>
</dbReference>
<dbReference type="PROSITE" id="PS50404">
    <property type="entry name" value="GST_NTER"/>
    <property type="match status" value="1"/>
</dbReference>
<name>A0A0K1PW67_9BACT</name>
<dbReference type="SUPFAM" id="SSF47616">
    <property type="entry name" value="GST C-terminal domain-like"/>
    <property type="match status" value="1"/>
</dbReference>
<dbReference type="SFLD" id="SFLDG01200">
    <property type="entry name" value="SUF1.1"/>
    <property type="match status" value="1"/>
</dbReference>
<dbReference type="InterPro" id="IPR050931">
    <property type="entry name" value="Mito_Protein_Transport_Metaxin"/>
</dbReference>
<dbReference type="Pfam" id="PF17172">
    <property type="entry name" value="GST_N_4"/>
    <property type="match status" value="1"/>
</dbReference>
<dbReference type="InterPro" id="IPR004045">
    <property type="entry name" value="Glutathione_S-Trfase_N"/>
</dbReference>